<evidence type="ECO:0000259" key="1">
    <source>
        <dbReference type="Pfam" id="PF01850"/>
    </source>
</evidence>
<evidence type="ECO:0000313" key="2">
    <source>
        <dbReference type="EMBL" id="RAZ79823.1"/>
    </source>
</evidence>
<dbReference type="InterPro" id="IPR029060">
    <property type="entry name" value="PIN-like_dom_sf"/>
</dbReference>
<dbReference type="AlphaFoldDB" id="A0A330GZC0"/>
<name>A0A330GZC0_9HYPH</name>
<keyword evidence="3" id="KW-1185">Reference proteome</keyword>
<dbReference type="SUPFAM" id="SSF88723">
    <property type="entry name" value="PIN domain-like"/>
    <property type="match status" value="1"/>
</dbReference>
<dbReference type="PANTHER" id="PTHR36173:SF1">
    <property type="entry name" value="RIBONUCLEASE VAPC22"/>
    <property type="match status" value="1"/>
</dbReference>
<dbReference type="EMBL" id="QMBQ01000001">
    <property type="protein sequence ID" value="RAZ79823.1"/>
    <property type="molecule type" value="Genomic_DNA"/>
</dbReference>
<dbReference type="PANTHER" id="PTHR36173">
    <property type="entry name" value="RIBONUCLEASE VAPC16-RELATED"/>
    <property type="match status" value="1"/>
</dbReference>
<reference evidence="2 3" key="1">
    <citation type="submission" date="2018-07" db="EMBL/GenBank/DDBJ databases">
        <title>Diversity of Mesorhizobium strains in Brazil.</title>
        <authorList>
            <person name="Helene L.C.F."/>
            <person name="Dall'Agnol R."/>
            <person name="Delamuta J.R.M."/>
            <person name="Hungria M."/>
        </authorList>
    </citation>
    <scope>NUCLEOTIDE SEQUENCE [LARGE SCALE GENOMIC DNA]</scope>
    <source>
        <strain evidence="2 3">CNPSo 3140</strain>
    </source>
</reference>
<sequence>MPGALLDTHTLYWLVTAAGTLSEEALVAIADGQSSGTLYVSPITAWELTIASRKPAHKDPPNLGTGTPSKWFSAAVAATGAKIVPIKQRIACEAAAVIADTGHKDPGDCYLIATARVRRVPIITRDALMFSLASPNYLEVIAC</sequence>
<dbReference type="OrthoDB" id="9798990at2"/>
<comment type="caution">
    <text evidence="2">The sequence shown here is derived from an EMBL/GenBank/DDBJ whole genome shotgun (WGS) entry which is preliminary data.</text>
</comment>
<protein>
    <recommendedName>
        <fullName evidence="1">PIN domain-containing protein</fullName>
    </recommendedName>
</protein>
<dbReference type="Proteomes" id="UP000251956">
    <property type="component" value="Unassembled WGS sequence"/>
</dbReference>
<dbReference type="InterPro" id="IPR002716">
    <property type="entry name" value="PIN_dom"/>
</dbReference>
<dbReference type="CDD" id="cd09872">
    <property type="entry name" value="PIN_Sll0205-like"/>
    <property type="match status" value="1"/>
</dbReference>
<dbReference type="RefSeq" id="WP_112125403.1">
    <property type="nucleotide sequence ID" value="NZ_QMBQ01000001.1"/>
</dbReference>
<dbReference type="InterPro" id="IPR041705">
    <property type="entry name" value="PIN_Sll0205"/>
</dbReference>
<organism evidence="2 3">
    <name type="scientific">Mesorhizobium atlanticum</name>
    <dbReference type="NCBI Taxonomy" id="2233532"/>
    <lineage>
        <taxon>Bacteria</taxon>
        <taxon>Pseudomonadati</taxon>
        <taxon>Pseudomonadota</taxon>
        <taxon>Alphaproteobacteria</taxon>
        <taxon>Hyphomicrobiales</taxon>
        <taxon>Phyllobacteriaceae</taxon>
        <taxon>Mesorhizobium</taxon>
    </lineage>
</organism>
<gene>
    <name evidence="2" type="ORF">DPM35_00520</name>
</gene>
<dbReference type="Gene3D" id="3.40.50.1010">
    <property type="entry name" value="5'-nuclease"/>
    <property type="match status" value="1"/>
</dbReference>
<dbReference type="InterPro" id="IPR052919">
    <property type="entry name" value="TA_system_RNase"/>
</dbReference>
<proteinExistence type="predicted"/>
<accession>A0A330GZC0</accession>
<feature type="domain" description="PIN" evidence="1">
    <location>
        <begin position="5"/>
        <end position="127"/>
    </location>
</feature>
<dbReference type="Pfam" id="PF01850">
    <property type="entry name" value="PIN"/>
    <property type="match status" value="1"/>
</dbReference>
<evidence type="ECO:0000313" key="3">
    <source>
        <dbReference type="Proteomes" id="UP000251956"/>
    </source>
</evidence>